<dbReference type="InterPro" id="IPR020807">
    <property type="entry name" value="PKS_DH"/>
</dbReference>
<dbReference type="CDD" id="cd05195">
    <property type="entry name" value="enoyl_red"/>
    <property type="match status" value="1"/>
</dbReference>
<feature type="region of interest" description="C-terminal hotdog fold" evidence="8">
    <location>
        <begin position="1196"/>
        <end position="1355"/>
    </location>
</feature>
<feature type="region of interest" description="Disordered" evidence="9">
    <location>
        <begin position="446"/>
        <end position="569"/>
    </location>
</feature>
<dbReference type="SMART" id="SM00822">
    <property type="entry name" value="PKS_KR"/>
    <property type="match status" value="1"/>
</dbReference>
<keyword evidence="6" id="KW-0511">Multifunctional enzyme</keyword>
<feature type="compositionally biased region" description="Polar residues" evidence="9">
    <location>
        <begin position="269"/>
        <end position="285"/>
    </location>
</feature>
<dbReference type="InterPro" id="IPR016039">
    <property type="entry name" value="Thiolase-like"/>
</dbReference>
<dbReference type="PROSITE" id="PS00606">
    <property type="entry name" value="KS3_1"/>
    <property type="match status" value="1"/>
</dbReference>
<dbReference type="Pfam" id="PF21089">
    <property type="entry name" value="PKS_DH_N"/>
    <property type="match status" value="1"/>
</dbReference>
<dbReference type="InterPro" id="IPR016036">
    <property type="entry name" value="Malonyl_transacylase_ACP-bd"/>
</dbReference>
<dbReference type="InterPro" id="IPR029063">
    <property type="entry name" value="SAM-dependent_MTases_sf"/>
</dbReference>
<dbReference type="Gene3D" id="3.90.180.10">
    <property type="entry name" value="Medium-chain alcohol dehydrogenases, catalytic domain"/>
    <property type="match status" value="1"/>
</dbReference>
<evidence type="ECO:0000256" key="6">
    <source>
        <dbReference type="ARBA" id="ARBA00023268"/>
    </source>
</evidence>
<keyword evidence="7" id="KW-0012">Acyltransferase</keyword>
<protein>
    <submittedName>
        <fullName evidence="13">Polyketide synthase</fullName>
    </submittedName>
</protein>
<dbReference type="InterPro" id="IPR013968">
    <property type="entry name" value="PKS_KR"/>
</dbReference>
<dbReference type="Pfam" id="PF23297">
    <property type="entry name" value="ACP_SdgA_C"/>
    <property type="match status" value="1"/>
</dbReference>
<dbReference type="CDD" id="cd00833">
    <property type="entry name" value="PKS"/>
    <property type="match status" value="1"/>
</dbReference>
<keyword evidence="2" id="KW-0597">Phosphoprotein</keyword>
<feature type="active site" description="Proton donor; for dehydratase activity" evidence="8">
    <location>
        <position position="1262"/>
    </location>
</feature>
<dbReference type="InterPro" id="IPR018201">
    <property type="entry name" value="Ketoacyl_synth_AS"/>
</dbReference>
<dbReference type="CDD" id="cd02440">
    <property type="entry name" value="AdoMet_MTases"/>
    <property type="match status" value="1"/>
</dbReference>
<feature type="active site" description="Proton acceptor; for dehydratase activity" evidence="8">
    <location>
        <position position="1076"/>
    </location>
</feature>
<dbReference type="SMART" id="SM00823">
    <property type="entry name" value="PKS_PP"/>
    <property type="match status" value="1"/>
</dbReference>
<evidence type="ECO:0000256" key="5">
    <source>
        <dbReference type="ARBA" id="ARBA00023002"/>
    </source>
</evidence>
<dbReference type="PROSITE" id="PS52019">
    <property type="entry name" value="PKS_MFAS_DH"/>
    <property type="match status" value="1"/>
</dbReference>
<dbReference type="InterPro" id="IPR020843">
    <property type="entry name" value="ER"/>
</dbReference>
<dbReference type="InterPro" id="IPR014043">
    <property type="entry name" value="Acyl_transferase_dom"/>
</dbReference>
<dbReference type="SMART" id="SM00827">
    <property type="entry name" value="PKS_AT"/>
    <property type="match status" value="1"/>
</dbReference>
<dbReference type="PROSITE" id="PS52004">
    <property type="entry name" value="KS3_2"/>
    <property type="match status" value="1"/>
</dbReference>
<dbReference type="InterPro" id="IPR036291">
    <property type="entry name" value="NAD(P)-bd_dom_sf"/>
</dbReference>
<dbReference type="Pfam" id="PF02801">
    <property type="entry name" value="Ketoacyl-synt_C"/>
    <property type="match status" value="1"/>
</dbReference>
<keyword evidence="3" id="KW-0808">Transferase</keyword>
<dbReference type="EMBL" id="KX907015">
    <property type="protein sequence ID" value="ASU91359.1"/>
    <property type="molecule type" value="mRNA"/>
</dbReference>
<dbReference type="SMART" id="SM00826">
    <property type="entry name" value="PKS_DH"/>
    <property type="match status" value="1"/>
</dbReference>
<dbReference type="InterPro" id="IPR049552">
    <property type="entry name" value="PKS_DH_N"/>
</dbReference>
<evidence type="ECO:0000256" key="1">
    <source>
        <dbReference type="ARBA" id="ARBA00022450"/>
    </source>
</evidence>
<dbReference type="InterPro" id="IPR013217">
    <property type="entry name" value="Methyltransf_12"/>
</dbReference>
<dbReference type="InterPro" id="IPR042104">
    <property type="entry name" value="PKS_dehydratase_sf"/>
</dbReference>
<sequence length="2643" mass="290174">MDNNTPIAIIGMSCRFAGDVTNPSKLWDLCAEGRSAWSEIPSSRFNMEGIYHPNHAKPNTSNVKGGHFLTEDVGLFDANFFNFSSETAASLDPQFRLQLETTYEALENAGISLQQVAGSDTSVFAGAFFRDYYDAHFRDPETLPRFLLMGVGSAMASNRISHWFDLRGPSMSIDTGCSTTLTALHQACQNLRCGESKMSIVGGANVMLNPDNFVSMSTLTMLSAAGKSYTFDSRASGYGRGEGSATVVLKRLEDALRDGDPIRSVIRASGSNQDGKTDTITTPSQDAQQQLIRAVYEKSGLDPAHTAYFEAHGTGTPTGDPIEARAIASVFQERKTKEQPLIIGSVKTNVGHTETSSGLASIIKVTKALENGQIPPSINYEKPNERLHLDEWNMKVATELQPWPKIAGVRRASVNNFGYGGTNAHVILEDLESYFHSTLPRLSSGISNGNTNATTNHETNGHSATNLNRLTNGHVNGYRQGEIDGLSNDSANDSSTSDTDELSSGSTDGTSSPESTEPVKGALNGLSHGEIEAFTRSKLHKSRSREIKPTLDGLTGPRMTNSNPSRPQSRVIALSARDETSTQAMANHLKNYLQTTKIEDEELFLDDLAYTLGQRRSVFPWVAAQPVQSLSGLIKAIDSERFTPARSTERPKIGFVFTGQGAQWWAMGRELMDTYPVFTQCLQECDEYLKDFGATWSMMEELKKDEKTSRVNDIALSMPLTAALQMALVQLLRSWGITPTAVTSHSSGEIAAAYAAGALTLKAATAIVYARASSAGNSVPGASRKGGMMAVGMGAEEVQQKYIDRVKSGKVVVACYNSPTSITASGDLSAVEELETYLKEDNVFARRLKVPAAYHSHHMQDIAAPYLEWLRKLVQPEECSLTAIYSSPTTGTRMTSGKEISSPEHWVKSLTNPVQFIQAFREMCFADDSAKTSDVNMVIEIGPHAALSGPIADIMALPDLKQLTIPYATCLVRKSSAVDTMHTLACELRRSGYPVKLEAVNFPHGKDHVQVLQDLPTYPWNHQTRHWVEPRINQTHRQRPHAPHDLLGSLVIGTNMLAPTWRLNIRPSDVPWVRDHQVQGNVIYPGAGFICMAIEAVCQQSLDVADKHLSGYQLRDIDIQQALLIPDSTDGAEVQITLRPAPEKSLHSAGWKEFQVYSVTPENKWLEHCKGLISAEYTDEHGQMTPAVEVRKTAEYRLRVDPRDVYQCMRSVGIHHGPIFQNMKAIRARHNESISSFAIADTAVTMPEGFQHEHVLDPTTLDSIFQAAFTALPGAGSKMTTPMIPKSIKKLWVSHNIDREPGHMMRAYSDVNMANSQKFDTNIVVIESDDDSTTASPVMTVDGFTFQSIGNTVTQDTDTYANEKISAVKWAPDLSFIKPSYLQHQLCSAIDPNEAETLLDLRRLCYYFSRDVLCQLTANDVRQLEKHHKKFYVWMKLQAELVQRNELAPQSSDWVQHGPEETVKLVEKVKIASVNGEMLCRLGPQLLAMLRREVTPLELMLEDKLLHKYYNEGLKWDRSSRQVGELVKHFAHKNPRAKILEIGGGTGGTTTYVLNALGSEEPLAASYDFTDVSSGFFEAAQEKFSDWRDLVRYKKLDIEQDTAKQGFEDGSYDLIVACQVLHATKSMERTMTRVRKLLKPGGKLFLFETTQDQMDMELTFGLLPGWWLSEEEERKYSPSLSVDMWNRVLSRNGFNGVEVDVHDCENQDLYTFSVMMTTATSTTPSFNSDVVLITGHPIPQESWLNELKDTIAAVTGAVPAVETTECAKVDDKLCIYLGEVGHSALSDPHNIRFEAIKALCTKSKGVLWVTQGGAVDYENPNASLSTGFLRSLRVEYAGKRLINLDLDPKQNVSAATISNVFEKAFDYSTNAPTKDFEFAERDGTVQVQRYVKDIERNHAVFPDPANPPTTGLEPFHQRDRPLRLCIRTPGLMDSLAFNDDPDATTDLQPQKVEIEPSAFGLNFRDILVAMGQLDGQYMGFECAGVVTRVGSDAASQGFKAGDRVAALMMGHYSNLVRVDWTSAVHIPDDMSFETATTLPMSFATAYFCLFEMARMRKGESILIHAATGGFGQAAIVLAKHIGAEIFVTVGTEKKRDFVIKKYGIEPDHIFSSRDTSFAPGVLAMTQGKGVDVVLNTLAGALLQESFNCVAQFGRFIEIGKRDLEANNYLEMGAFTRAVSFASIDLLQLQEFKGADVSRVMKEIIHLFEQKVIAPVEPVTVYPLSEIERTFRLMQAGKHMGKIVISVKPDDLVPVLPQVPKARLRSDSSYLIVGGLGGIGKSVCHWMVERGARNLIVLSRSANAQEKARPFLEEMDKLGCKVKAIGADISDKTSLSTALLECNQEMPPIRGVIQGAMVLQDSILEQMTIDMYNAAIRPKVHGSWNLHTHFSPSGPSQSQPPLDFFILLSSLAGVVGFASQSNYSAGGTFQDALARHRTARGLHGAAIDIGIVKSVGYVSENEETAERLRKSGHTILSESDVLGTIESAIVSPPQTQVMLGLNSGPGANWEDAGMSRDSRFLSLRYRESVHGDTANSSTKAAASGDLGGLIAAAKSIDEASDAVVKAITKKLMNIFMISEAEIAPSNSLNEYGVDSLVAVELRNMLALKAGAEVSIFDIMQSASIAGLAGTVVGKNQLFSQTDPV</sequence>
<dbReference type="InterPro" id="IPR009081">
    <property type="entry name" value="PP-bd_ACP"/>
</dbReference>
<keyword evidence="4" id="KW-0521">NADP</keyword>
<dbReference type="InterPro" id="IPR032821">
    <property type="entry name" value="PKS_assoc"/>
</dbReference>
<dbReference type="Pfam" id="PF08659">
    <property type="entry name" value="KR"/>
    <property type="match status" value="1"/>
</dbReference>
<dbReference type="InterPro" id="IPR020841">
    <property type="entry name" value="PKS_Beta-ketoAc_synthase_dom"/>
</dbReference>
<dbReference type="SMART" id="SM00829">
    <property type="entry name" value="PKS_ER"/>
    <property type="match status" value="1"/>
</dbReference>
<dbReference type="SUPFAM" id="SSF55048">
    <property type="entry name" value="Probable ACP-binding domain of malonyl-CoA ACP transacylase"/>
    <property type="match status" value="1"/>
</dbReference>
<dbReference type="SMART" id="SM00825">
    <property type="entry name" value="PKS_KS"/>
    <property type="match status" value="1"/>
</dbReference>
<dbReference type="PROSITE" id="PS00012">
    <property type="entry name" value="PHOSPHOPANTETHEINE"/>
    <property type="match status" value="1"/>
</dbReference>
<evidence type="ECO:0000313" key="13">
    <source>
        <dbReference type="EMBL" id="ASU91359.1"/>
    </source>
</evidence>
<dbReference type="InterPro" id="IPR001227">
    <property type="entry name" value="Ac_transferase_dom_sf"/>
</dbReference>
<reference evidence="13" key="1">
    <citation type="submission" date="2016-09" db="EMBL/GenBank/DDBJ databases">
        <title>diversity of polyketide synthase genes from the lichen-forming fungus Ramalina conduplicans.</title>
        <authorList>
            <person name="Wang Y."/>
            <person name="Chen L."/>
        </authorList>
    </citation>
    <scope>NUCLEOTIDE SEQUENCE</scope>
</reference>
<dbReference type="PROSITE" id="PS50075">
    <property type="entry name" value="CARRIER"/>
    <property type="match status" value="1"/>
</dbReference>
<evidence type="ECO:0000259" key="12">
    <source>
        <dbReference type="PROSITE" id="PS52019"/>
    </source>
</evidence>
<dbReference type="Gene3D" id="3.10.129.110">
    <property type="entry name" value="Polyketide synthase dehydratase"/>
    <property type="match status" value="1"/>
</dbReference>
<evidence type="ECO:0000259" key="10">
    <source>
        <dbReference type="PROSITE" id="PS50075"/>
    </source>
</evidence>
<dbReference type="Gene3D" id="3.40.50.150">
    <property type="entry name" value="Vaccinia Virus protein VP39"/>
    <property type="match status" value="1"/>
</dbReference>
<dbReference type="InterPro" id="IPR011032">
    <property type="entry name" value="GroES-like_sf"/>
</dbReference>
<dbReference type="InterPro" id="IPR050091">
    <property type="entry name" value="PKS_NRPS_Biosynth_Enz"/>
</dbReference>
<dbReference type="FunFam" id="3.40.50.720:FF:000209">
    <property type="entry name" value="Polyketide synthase Pks12"/>
    <property type="match status" value="1"/>
</dbReference>
<dbReference type="Pfam" id="PF13602">
    <property type="entry name" value="ADH_zinc_N_2"/>
    <property type="match status" value="1"/>
</dbReference>
<dbReference type="Pfam" id="PF00698">
    <property type="entry name" value="Acyl_transf_1"/>
    <property type="match status" value="1"/>
</dbReference>
<dbReference type="InterPro" id="IPR006162">
    <property type="entry name" value="Ppantetheine_attach_site"/>
</dbReference>
<feature type="compositionally biased region" description="Polar residues" evidence="9">
    <location>
        <begin position="446"/>
        <end position="474"/>
    </location>
</feature>
<feature type="compositionally biased region" description="Low complexity" evidence="9">
    <location>
        <begin position="487"/>
        <end position="518"/>
    </location>
</feature>
<dbReference type="Pfam" id="PF22621">
    <property type="entry name" value="CurL-like_PKS_C"/>
    <property type="match status" value="1"/>
</dbReference>
<dbReference type="GO" id="GO:1901336">
    <property type="term" value="P:lactone biosynthetic process"/>
    <property type="evidence" value="ECO:0007669"/>
    <property type="project" value="UniProtKB-ARBA"/>
</dbReference>
<dbReference type="Pfam" id="PF14765">
    <property type="entry name" value="PS-DH"/>
    <property type="match status" value="1"/>
</dbReference>
<feature type="compositionally biased region" description="Polar residues" evidence="9">
    <location>
        <begin position="558"/>
        <end position="568"/>
    </location>
</feature>
<feature type="domain" description="Carrier" evidence="10">
    <location>
        <begin position="2557"/>
        <end position="2634"/>
    </location>
</feature>
<keyword evidence="1" id="KW-0596">Phosphopantetheine</keyword>
<dbReference type="InterPro" id="IPR057326">
    <property type="entry name" value="KR_dom"/>
</dbReference>
<feature type="domain" description="PKS/mFAS DH" evidence="12">
    <location>
        <begin position="1044"/>
        <end position="1355"/>
    </location>
</feature>
<dbReference type="GO" id="GO:0004315">
    <property type="term" value="F:3-oxoacyl-[acyl-carrier-protein] synthase activity"/>
    <property type="evidence" value="ECO:0007669"/>
    <property type="project" value="InterPro"/>
</dbReference>
<dbReference type="SUPFAM" id="SSF52151">
    <property type="entry name" value="FabD/lysophospholipase-like"/>
    <property type="match status" value="1"/>
</dbReference>
<dbReference type="Gene3D" id="3.40.50.720">
    <property type="entry name" value="NAD(P)-binding Rossmann-like Domain"/>
    <property type="match status" value="1"/>
</dbReference>
<evidence type="ECO:0000259" key="11">
    <source>
        <dbReference type="PROSITE" id="PS52004"/>
    </source>
</evidence>
<dbReference type="InterPro" id="IPR014031">
    <property type="entry name" value="Ketoacyl_synth_C"/>
</dbReference>
<name>A0A678RYE3_9LECA</name>
<dbReference type="Gene3D" id="3.40.47.10">
    <property type="match status" value="1"/>
</dbReference>
<dbReference type="GO" id="GO:0004312">
    <property type="term" value="F:fatty acid synthase activity"/>
    <property type="evidence" value="ECO:0007669"/>
    <property type="project" value="TreeGrafter"/>
</dbReference>
<keyword evidence="5" id="KW-0560">Oxidoreductase</keyword>
<dbReference type="GO" id="GO:0016491">
    <property type="term" value="F:oxidoreductase activity"/>
    <property type="evidence" value="ECO:0007669"/>
    <property type="project" value="UniProtKB-KW"/>
</dbReference>
<dbReference type="FunFam" id="3.40.47.10:FF:000019">
    <property type="entry name" value="Polyketide synthase type I"/>
    <property type="match status" value="1"/>
</dbReference>
<dbReference type="Pfam" id="PF16197">
    <property type="entry name" value="KAsynt_C_assoc"/>
    <property type="match status" value="1"/>
</dbReference>
<dbReference type="Pfam" id="PF08240">
    <property type="entry name" value="ADH_N"/>
    <property type="match status" value="1"/>
</dbReference>
<evidence type="ECO:0000256" key="4">
    <source>
        <dbReference type="ARBA" id="ARBA00022857"/>
    </source>
</evidence>
<proteinExistence type="evidence at transcript level"/>
<dbReference type="Gene3D" id="1.10.1200.10">
    <property type="entry name" value="ACP-like"/>
    <property type="match status" value="1"/>
</dbReference>
<dbReference type="Pfam" id="PF00109">
    <property type="entry name" value="ketoacyl-synt"/>
    <property type="match status" value="1"/>
</dbReference>
<dbReference type="GO" id="GO:0006633">
    <property type="term" value="P:fatty acid biosynthetic process"/>
    <property type="evidence" value="ECO:0007669"/>
    <property type="project" value="InterPro"/>
</dbReference>
<dbReference type="InterPro" id="IPR049551">
    <property type="entry name" value="PKS_DH_C"/>
</dbReference>
<evidence type="ECO:0000256" key="7">
    <source>
        <dbReference type="ARBA" id="ARBA00023315"/>
    </source>
</evidence>
<dbReference type="SUPFAM" id="SSF53901">
    <property type="entry name" value="Thiolase-like"/>
    <property type="match status" value="1"/>
</dbReference>
<dbReference type="InterPro" id="IPR036736">
    <property type="entry name" value="ACP-like_sf"/>
</dbReference>
<dbReference type="InterPro" id="IPR049900">
    <property type="entry name" value="PKS_mFAS_DH"/>
</dbReference>
<feature type="domain" description="Ketosynthase family 3 (KS3)" evidence="11">
    <location>
        <begin position="4"/>
        <end position="430"/>
    </location>
</feature>
<dbReference type="GO" id="GO:0031177">
    <property type="term" value="F:phosphopantetheine binding"/>
    <property type="evidence" value="ECO:0007669"/>
    <property type="project" value="InterPro"/>
</dbReference>
<dbReference type="PANTHER" id="PTHR43775">
    <property type="entry name" value="FATTY ACID SYNTHASE"/>
    <property type="match status" value="1"/>
</dbReference>
<evidence type="ECO:0000256" key="3">
    <source>
        <dbReference type="ARBA" id="ARBA00022679"/>
    </source>
</evidence>
<dbReference type="SUPFAM" id="SSF53335">
    <property type="entry name" value="S-adenosyl-L-methionine-dependent methyltransferases"/>
    <property type="match status" value="1"/>
</dbReference>
<dbReference type="InterPro" id="IPR013154">
    <property type="entry name" value="ADH-like_N"/>
</dbReference>
<dbReference type="Gene3D" id="3.40.366.10">
    <property type="entry name" value="Malonyl-Coenzyme A Acyl Carrier Protein, domain 2"/>
    <property type="match status" value="1"/>
</dbReference>
<feature type="region of interest" description="Disordered" evidence="9">
    <location>
        <begin position="265"/>
        <end position="285"/>
    </location>
</feature>
<dbReference type="PANTHER" id="PTHR43775:SF29">
    <property type="entry name" value="ASPERFURANONE POLYKETIDE SYNTHASE AFOG-RELATED"/>
    <property type="match status" value="1"/>
</dbReference>
<dbReference type="SUPFAM" id="SSF51735">
    <property type="entry name" value="NAD(P)-binding Rossmann-fold domains"/>
    <property type="match status" value="2"/>
</dbReference>
<dbReference type="SUPFAM" id="SSF47336">
    <property type="entry name" value="ACP-like"/>
    <property type="match status" value="1"/>
</dbReference>
<dbReference type="Pfam" id="PF08242">
    <property type="entry name" value="Methyltransf_12"/>
    <property type="match status" value="1"/>
</dbReference>
<dbReference type="InterPro" id="IPR014030">
    <property type="entry name" value="Ketoacyl_synth_N"/>
</dbReference>
<evidence type="ECO:0000256" key="9">
    <source>
        <dbReference type="SAM" id="MobiDB-lite"/>
    </source>
</evidence>
<dbReference type="GO" id="GO:0044550">
    <property type="term" value="P:secondary metabolite biosynthetic process"/>
    <property type="evidence" value="ECO:0007669"/>
    <property type="project" value="TreeGrafter"/>
</dbReference>
<evidence type="ECO:0000256" key="8">
    <source>
        <dbReference type="PROSITE-ProRule" id="PRU01363"/>
    </source>
</evidence>
<evidence type="ECO:0000256" key="2">
    <source>
        <dbReference type="ARBA" id="ARBA00022553"/>
    </source>
</evidence>
<gene>
    <name evidence="13" type="primary">PKS2</name>
</gene>
<organism evidence="13">
    <name type="scientific">Ramalina conduplicans</name>
    <dbReference type="NCBI Taxonomy" id="372067"/>
    <lineage>
        <taxon>Eukaryota</taxon>
        <taxon>Fungi</taxon>
        <taxon>Dikarya</taxon>
        <taxon>Ascomycota</taxon>
        <taxon>Pezizomycotina</taxon>
        <taxon>Lecanoromycetes</taxon>
        <taxon>OSLEUM clade</taxon>
        <taxon>Lecanoromycetidae</taxon>
        <taxon>Lecanorales</taxon>
        <taxon>Lecanorineae</taxon>
        <taxon>Ramalinaceae</taxon>
        <taxon>Ramalina</taxon>
    </lineage>
</organism>
<accession>A0A678RYE3</accession>
<dbReference type="InterPro" id="IPR020806">
    <property type="entry name" value="PKS_PP-bd"/>
</dbReference>
<dbReference type="SUPFAM" id="SSF50129">
    <property type="entry name" value="GroES-like"/>
    <property type="match status" value="1"/>
</dbReference>
<dbReference type="Gene3D" id="3.30.70.3290">
    <property type="match status" value="1"/>
</dbReference>
<feature type="region of interest" description="N-terminal hotdog fold" evidence="8">
    <location>
        <begin position="1044"/>
        <end position="1180"/>
    </location>
</feature>
<dbReference type="InterPro" id="IPR016035">
    <property type="entry name" value="Acyl_Trfase/lysoPLipase"/>
</dbReference>